<evidence type="ECO:0000313" key="3">
    <source>
        <dbReference type="Proteomes" id="UP000243507"/>
    </source>
</evidence>
<feature type="transmembrane region" description="Helical" evidence="1">
    <location>
        <begin position="242"/>
        <end position="260"/>
    </location>
</feature>
<feature type="transmembrane region" description="Helical" evidence="1">
    <location>
        <begin position="165"/>
        <end position="184"/>
    </location>
</feature>
<keyword evidence="1" id="KW-1133">Transmembrane helix</keyword>
<feature type="transmembrane region" description="Helical" evidence="1">
    <location>
        <begin position="372"/>
        <end position="391"/>
    </location>
</feature>
<dbReference type="EMBL" id="NTJD01000010">
    <property type="protein sequence ID" value="PCD75732.1"/>
    <property type="molecule type" value="Genomic_DNA"/>
</dbReference>
<reference evidence="2 3" key="1">
    <citation type="submission" date="2017-09" db="EMBL/GenBank/DDBJ databases">
        <title>A multilocus sequence analysis scheme for characterization of bacteria in the genus Thioclava.</title>
        <authorList>
            <person name="Liu Y."/>
            <person name="Shao Z."/>
        </authorList>
    </citation>
    <scope>NUCLEOTIDE SEQUENCE [LARGE SCALE GENOMIC DNA]</scope>
    <source>
        <strain evidence="2 3">CAU 1312</strain>
    </source>
</reference>
<dbReference type="Gene3D" id="1.20.1740.10">
    <property type="entry name" value="Amino acid/polyamine transporter I"/>
    <property type="match status" value="1"/>
</dbReference>
<keyword evidence="3" id="KW-1185">Reference proteome</keyword>
<dbReference type="RefSeq" id="WP_096434295.1">
    <property type="nucleotide sequence ID" value="NZ_NTJD01000010.1"/>
</dbReference>
<organism evidence="2 3">
    <name type="scientific">Pseudothioclava arenosa</name>
    <dbReference type="NCBI Taxonomy" id="1795308"/>
    <lineage>
        <taxon>Bacteria</taxon>
        <taxon>Pseudomonadati</taxon>
        <taxon>Pseudomonadota</taxon>
        <taxon>Alphaproteobacteria</taxon>
        <taxon>Rhodobacterales</taxon>
        <taxon>Paracoccaceae</taxon>
        <taxon>Pseudothioclava</taxon>
    </lineage>
</organism>
<dbReference type="OrthoDB" id="271600at2"/>
<comment type="caution">
    <text evidence="2">The sequence shown here is derived from an EMBL/GenBank/DDBJ whole genome shotgun (WGS) entry which is preliminary data.</text>
</comment>
<proteinExistence type="predicted"/>
<protein>
    <submittedName>
        <fullName evidence="2">Uncharacterized protein</fullName>
    </submittedName>
</protein>
<evidence type="ECO:0000313" key="2">
    <source>
        <dbReference type="EMBL" id="PCD75732.1"/>
    </source>
</evidence>
<gene>
    <name evidence="2" type="ORF">CLN94_12545</name>
</gene>
<keyword evidence="1" id="KW-0812">Transmembrane</keyword>
<feature type="transmembrane region" description="Helical" evidence="1">
    <location>
        <begin position="29"/>
        <end position="51"/>
    </location>
</feature>
<sequence length="394" mass="41703">MVLDLAILALSALVIVAMAHPRLRARASWRAMITPLASIIGSGFLVLGPILDLRFGYWAPLAMALLCLVAWWFGAAIRSSIAVIASGHDPAPGWLEETADAALAFAYVISVTYYLNLFGAFAVSLTPWDGQTSARLVTSAALVFVAAAGWSGGFRALERIEYGSVTLKLAIIAGLLLGLAWQFGRDVSAGALHIVPPGLGLWDSLRLGFGLIVTVQGFETARYMGDEYDAPTRIRAMKQAQWLSSGIYMVYVCLLIWLFAPDQVQLSETAIIGMMKLVSPLLPALLVVAALAAQFSAAIADTGGAGGLVTELSRKRISPRQAYLVLVAAGIGLTWTSDIFSIISYASRAFAGYYALQAALAALRVGPGPRRIGYWALAVLGAAITVLGTPAEGN</sequence>
<dbReference type="AlphaFoldDB" id="A0A2A4CNA2"/>
<feature type="transmembrane region" description="Helical" evidence="1">
    <location>
        <begin position="321"/>
        <end position="343"/>
    </location>
</feature>
<evidence type="ECO:0000256" key="1">
    <source>
        <dbReference type="SAM" id="Phobius"/>
    </source>
</evidence>
<keyword evidence="1" id="KW-0472">Membrane</keyword>
<feature type="transmembrane region" description="Helical" evidence="1">
    <location>
        <begin position="104"/>
        <end position="124"/>
    </location>
</feature>
<feature type="transmembrane region" description="Helical" evidence="1">
    <location>
        <begin position="136"/>
        <end position="153"/>
    </location>
</feature>
<accession>A0A2A4CNA2</accession>
<feature type="transmembrane region" description="Helical" evidence="1">
    <location>
        <begin position="280"/>
        <end position="300"/>
    </location>
</feature>
<dbReference type="Proteomes" id="UP000243507">
    <property type="component" value="Unassembled WGS sequence"/>
</dbReference>
<name>A0A2A4CNA2_9RHOB</name>
<feature type="transmembrane region" description="Helical" evidence="1">
    <location>
        <begin position="63"/>
        <end position="84"/>
    </location>
</feature>